<name>A0A8C2LS39_CRIGR</name>
<accession>A0A8C2LS39</accession>
<evidence type="ECO:0000313" key="3">
    <source>
        <dbReference type="Proteomes" id="UP000694386"/>
    </source>
</evidence>
<reference evidence="2" key="1">
    <citation type="submission" date="2025-08" db="UniProtKB">
        <authorList>
            <consortium name="Ensembl"/>
        </authorList>
    </citation>
    <scope>IDENTIFICATION</scope>
</reference>
<feature type="compositionally biased region" description="Low complexity" evidence="1">
    <location>
        <begin position="20"/>
        <end position="32"/>
    </location>
</feature>
<protein>
    <submittedName>
        <fullName evidence="2">Uncharacterized protein</fullName>
    </submittedName>
</protein>
<proteinExistence type="predicted"/>
<evidence type="ECO:0000313" key="2">
    <source>
        <dbReference type="Ensembl" id="ENSCGRP00001007724.1"/>
    </source>
</evidence>
<feature type="compositionally biased region" description="Basic and acidic residues" evidence="1">
    <location>
        <begin position="46"/>
        <end position="72"/>
    </location>
</feature>
<dbReference type="Ensembl" id="ENSCGRT00001011791.1">
    <property type="protein sequence ID" value="ENSCGRP00001007724.1"/>
    <property type="gene ID" value="ENSCGRG00001010110.1"/>
</dbReference>
<feature type="compositionally biased region" description="Low complexity" evidence="1">
    <location>
        <begin position="90"/>
        <end position="102"/>
    </location>
</feature>
<organism evidence="2 3">
    <name type="scientific">Cricetulus griseus</name>
    <name type="common">Chinese hamster</name>
    <name type="synonym">Cricetulus barabensis griseus</name>
    <dbReference type="NCBI Taxonomy" id="10029"/>
    <lineage>
        <taxon>Eukaryota</taxon>
        <taxon>Metazoa</taxon>
        <taxon>Chordata</taxon>
        <taxon>Craniata</taxon>
        <taxon>Vertebrata</taxon>
        <taxon>Euteleostomi</taxon>
        <taxon>Mammalia</taxon>
        <taxon>Eutheria</taxon>
        <taxon>Euarchontoglires</taxon>
        <taxon>Glires</taxon>
        <taxon>Rodentia</taxon>
        <taxon>Myomorpha</taxon>
        <taxon>Muroidea</taxon>
        <taxon>Cricetidae</taxon>
        <taxon>Cricetinae</taxon>
        <taxon>Cricetulus</taxon>
    </lineage>
</organism>
<dbReference type="Proteomes" id="UP000694386">
    <property type="component" value="Unplaced"/>
</dbReference>
<dbReference type="AlphaFoldDB" id="A0A8C2LS39"/>
<sequence length="102" mass="11164">SWGALRGQFLAARHCHSPDTRAAAATQDAPARPAEERRGQLAPGSVREHESKAVRNDGGRDRAQRRVRERFKSRAFPALASPVLREHPCCRPSSSSSASRPP</sequence>
<reference evidence="2" key="2">
    <citation type="submission" date="2025-09" db="UniProtKB">
        <authorList>
            <consortium name="Ensembl"/>
        </authorList>
    </citation>
    <scope>IDENTIFICATION</scope>
</reference>
<evidence type="ECO:0000256" key="1">
    <source>
        <dbReference type="SAM" id="MobiDB-lite"/>
    </source>
</evidence>
<feature type="region of interest" description="Disordered" evidence="1">
    <location>
        <begin position="16"/>
        <end position="102"/>
    </location>
</feature>